<organism evidence="6 9">
    <name type="scientific">Candidatus Segetimicrobium genomatis</name>
    <dbReference type="NCBI Taxonomy" id="2569760"/>
    <lineage>
        <taxon>Bacteria</taxon>
        <taxon>Bacillati</taxon>
        <taxon>Candidatus Sysuimicrobiota</taxon>
        <taxon>Candidatus Sysuimicrobiia</taxon>
        <taxon>Candidatus Sysuimicrobiales</taxon>
        <taxon>Candidatus Segetimicrobiaceae</taxon>
        <taxon>Candidatus Segetimicrobium</taxon>
    </lineage>
</organism>
<accession>A0A537L720</accession>
<proteinExistence type="predicted"/>
<dbReference type="InterPro" id="IPR042099">
    <property type="entry name" value="ANL_N_sf"/>
</dbReference>
<evidence type="ECO:0000313" key="9">
    <source>
        <dbReference type="Proteomes" id="UP000318661"/>
    </source>
</evidence>
<dbReference type="PANTHER" id="PTHR43272:SF32">
    <property type="entry name" value="AMP-DEPENDENT SYNTHETASE_LIGASE DOMAIN-CONTAINING PROTEIN"/>
    <property type="match status" value="1"/>
</dbReference>
<dbReference type="Pfam" id="PF00501">
    <property type="entry name" value="AMP-binding"/>
    <property type="match status" value="1"/>
</dbReference>
<evidence type="ECO:0000256" key="3">
    <source>
        <dbReference type="ARBA" id="ARBA00023098"/>
    </source>
</evidence>
<sequence length="654" mass="73944">MATLIARPADPSSSFALDAAADTFPKLLRRNAGMFGARIAFREKELGVWRPITWATYYRQAKAFGLGLRALGFQRQELLAIVGDNRPELFYAALGAQSVGGISYGMYQDSLAQQLTHLVDFSDAHYVFCEDQEQADKVLDMEARLPQVRRIIVEDWRGMWRYRHPNLTSFAEVLRLGRDLEASQPDLFDQLVNAGQPDDTAIFCQTSGTTALPKLAMLSHRHLLAQGLNFHSVEPHIGPKDEFVSYLPFAWIGEQMIAMTLHQLIGFVISFPEEPETAQRDFREISPHFTFAPARIYEALHTGVTVHMLDAGWLRQRVCAWALAVGGRVVDLRSHGAPVPYGVRLQHAVARHLVFRPVLDKIGFARMRVAWNGGSPLGPDYFTWFHSLGVNLKQIYGQTEIAGISCVHRDGRVHFWTMGFPIANTDLQITGEGEIISRSPSVFLGYYKNPEATSQALRGGWLYTGDYGTLDPTGDIIMFDRMSDVITLADGSKMSPWIIEAMLKFTPYIQEAMAVYAPDGGTLAAILNIDMRSVGKWAEDREIAYTSFADLSQKPEVLDLLHGIVRDVNRRLRPEWRVRRFVSLYKEFHPDDDELTRTRKLRRRFIAERYRSLIAAMCAGQTTFDAALLVHYEDGTTREVHTTLQIKDVETLER</sequence>
<name>A0A537L720_9BACT</name>
<dbReference type="SUPFAM" id="SSF56801">
    <property type="entry name" value="Acetyl-CoA synthetase-like"/>
    <property type="match status" value="1"/>
</dbReference>
<comment type="caution">
    <text evidence="6">The sequence shown here is derived from an EMBL/GenBank/DDBJ whole genome shotgun (WGS) entry which is preliminary data.</text>
</comment>
<dbReference type="Proteomes" id="UP000318661">
    <property type="component" value="Unassembled WGS sequence"/>
</dbReference>
<evidence type="ECO:0000313" key="8">
    <source>
        <dbReference type="Proteomes" id="UP000315217"/>
    </source>
</evidence>
<evidence type="ECO:0000313" key="7">
    <source>
        <dbReference type="EMBL" id="TMJ11337.1"/>
    </source>
</evidence>
<dbReference type="InterPro" id="IPR000873">
    <property type="entry name" value="AMP-dep_synth/lig_dom"/>
</dbReference>
<evidence type="ECO:0000259" key="5">
    <source>
        <dbReference type="Pfam" id="PF00501"/>
    </source>
</evidence>
<dbReference type="Proteomes" id="UP000315217">
    <property type="component" value="Unassembled WGS sequence"/>
</dbReference>
<dbReference type="GO" id="GO:0016020">
    <property type="term" value="C:membrane"/>
    <property type="evidence" value="ECO:0007669"/>
    <property type="project" value="TreeGrafter"/>
</dbReference>
<keyword evidence="1 6" id="KW-0436">Ligase</keyword>
<evidence type="ECO:0000256" key="1">
    <source>
        <dbReference type="ARBA" id="ARBA00022598"/>
    </source>
</evidence>
<dbReference type="EMBL" id="VBAJ01000278">
    <property type="protein sequence ID" value="TMJ03818.1"/>
    <property type="molecule type" value="Genomic_DNA"/>
</dbReference>
<dbReference type="PANTHER" id="PTHR43272">
    <property type="entry name" value="LONG-CHAIN-FATTY-ACID--COA LIGASE"/>
    <property type="match status" value="1"/>
</dbReference>
<keyword evidence="3" id="KW-0443">Lipid metabolism</keyword>
<evidence type="ECO:0000256" key="2">
    <source>
        <dbReference type="ARBA" id="ARBA00022832"/>
    </source>
</evidence>
<protein>
    <recommendedName>
        <fullName evidence="4">Acyl-CoA synthetase</fullName>
    </recommendedName>
</protein>
<reference evidence="8 9" key="1">
    <citation type="journal article" date="2019" name="Nat. Microbiol.">
        <title>Mediterranean grassland soil C-N compound turnover is dependent on rainfall and depth, and is mediated by genomically divergent microorganisms.</title>
        <authorList>
            <person name="Diamond S."/>
            <person name="Andeer P.F."/>
            <person name="Li Z."/>
            <person name="Crits-Christoph A."/>
            <person name="Burstein D."/>
            <person name="Anantharaman K."/>
            <person name="Lane K.R."/>
            <person name="Thomas B.C."/>
            <person name="Pan C."/>
            <person name="Northen T.R."/>
            <person name="Banfield J.F."/>
        </authorList>
    </citation>
    <scope>NUCLEOTIDE SEQUENCE [LARGE SCALE GENOMIC DNA]</scope>
    <source>
        <strain evidence="7">NP_1</strain>
        <strain evidence="6">NP_2</strain>
    </source>
</reference>
<dbReference type="AlphaFoldDB" id="A0A537L720"/>
<gene>
    <name evidence="7" type="ORF">E6G98_05180</name>
    <name evidence="6" type="ORF">E6G99_11220</name>
</gene>
<dbReference type="GO" id="GO:0004467">
    <property type="term" value="F:long-chain fatty acid-CoA ligase activity"/>
    <property type="evidence" value="ECO:0007669"/>
    <property type="project" value="TreeGrafter"/>
</dbReference>
<evidence type="ECO:0000256" key="4">
    <source>
        <dbReference type="ARBA" id="ARBA00032875"/>
    </source>
</evidence>
<keyword evidence="2" id="KW-0276">Fatty acid metabolism</keyword>
<dbReference type="Gene3D" id="3.40.50.12780">
    <property type="entry name" value="N-terminal domain of ligase-like"/>
    <property type="match status" value="1"/>
</dbReference>
<dbReference type="EMBL" id="VBAI01000071">
    <property type="protein sequence ID" value="TMJ11337.1"/>
    <property type="molecule type" value="Genomic_DNA"/>
</dbReference>
<feature type="domain" description="AMP-dependent synthetase/ligase" evidence="5">
    <location>
        <begin position="29"/>
        <end position="447"/>
    </location>
</feature>
<evidence type="ECO:0000313" key="6">
    <source>
        <dbReference type="EMBL" id="TMJ03818.1"/>
    </source>
</evidence>